<sequence>MVLYTTVQSSNNQISTSLPPDLVAVFAGGTSGIGEYTLKVFAEHAMSPHVYFIGRSQEAGDRIARECKGICPKGEFVFLKADLILMKEVDRVCEEIRSREKSVNFLFLTQGAMTPVVDKKGLGMMARLPGCGSIR</sequence>
<dbReference type="Proteomes" id="UP000654913">
    <property type="component" value="Chromosome 6"/>
</dbReference>
<proteinExistence type="predicted"/>
<keyword evidence="1" id="KW-0560">Oxidoreductase</keyword>
<dbReference type="InterPro" id="IPR052228">
    <property type="entry name" value="Sec_Metab_Biosynth_Oxidored"/>
</dbReference>
<reference evidence="2" key="2">
    <citation type="submission" date="2021-02" db="EMBL/GenBank/DDBJ databases">
        <title>Aspergillus puulaauensis MK2 genome sequence.</title>
        <authorList>
            <person name="Futagami T."/>
            <person name="Mori K."/>
            <person name="Kadooka C."/>
            <person name="Tanaka T."/>
        </authorList>
    </citation>
    <scope>NUCLEOTIDE SEQUENCE</scope>
    <source>
        <strain evidence="2">MK2</strain>
    </source>
</reference>
<accession>A0A7R7XV46</accession>
<evidence type="ECO:0000256" key="1">
    <source>
        <dbReference type="ARBA" id="ARBA00023002"/>
    </source>
</evidence>
<gene>
    <name evidence="2" type="ORF">APUU_61087S</name>
</gene>
<dbReference type="InterPro" id="IPR036291">
    <property type="entry name" value="NAD(P)-bd_dom_sf"/>
</dbReference>
<reference evidence="2" key="1">
    <citation type="submission" date="2021-01" db="EMBL/GenBank/DDBJ databases">
        <authorList>
            <consortium name="Aspergillus puulaauensis MK2 genome sequencing consortium"/>
            <person name="Kazuki M."/>
            <person name="Futagami T."/>
        </authorList>
    </citation>
    <scope>NUCLEOTIDE SEQUENCE</scope>
    <source>
        <strain evidence="2">MK2</strain>
    </source>
</reference>
<keyword evidence="3" id="KW-1185">Reference proteome</keyword>
<dbReference type="GeneID" id="64978036"/>
<dbReference type="PANTHER" id="PTHR47534">
    <property type="entry name" value="YALI0E05731P"/>
    <property type="match status" value="1"/>
</dbReference>
<dbReference type="OrthoDB" id="2898509at2759"/>
<protein>
    <recommendedName>
        <fullName evidence="4">Ketoreductase (KR) domain-containing protein</fullName>
    </recommendedName>
</protein>
<dbReference type="GO" id="GO:0016491">
    <property type="term" value="F:oxidoreductase activity"/>
    <property type="evidence" value="ECO:0007669"/>
    <property type="project" value="UniProtKB-KW"/>
</dbReference>
<dbReference type="RefSeq" id="XP_041560225.1">
    <property type="nucleotide sequence ID" value="XM_041694389.1"/>
</dbReference>
<dbReference type="KEGG" id="apuu:APUU_61087S"/>
<dbReference type="SUPFAM" id="SSF51735">
    <property type="entry name" value="NAD(P)-binding Rossmann-fold domains"/>
    <property type="match status" value="1"/>
</dbReference>
<dbReference type="Pfam" id="PF00106">
    <property type="entry name" value="adh_short"/>
    <property type="match status" value="1"/>
</dbReference>
<name>A0A7R7XV46_9EURO</name>
<evidence type="ECO:0000313" key="2">
    <source>
        <dbReference type="EMBL" id="BCS28039.1"/>
    </source>
</evidence>
<organism evidence="2 3">
    <name type="scientific">Aspergillus puulaauensis</name>
    <dbReference type="NCBI Taxonomy" id="1220207"/>
    <lineage>
        <taxon>Eukaryota</taxon>
        <taxon>Fungi</taxon>
        <taxon>Dikarya</taxon>
        <taxon>Ascomycota</taxon>
        <taxon>Pezizomycotina</taxon>
        <taxon>Eurotiomycetes</taxon>
        <taxon>Eurotiomycetidae</taxon>
        <taxon>Eurotiales</taxon>
        <taxon>Aspergillaceae</taxon>
        <taxon>Aspergillus</taxon>
    </lineage>
</organism>
<evidence type="ECO:0000313" key="3">
    <source>
        <dbReference type="Proteomes" id="UP000654913"/>
    </source>
</evidence>
<dbReference type="EMBL" id="AP024448">
    <property type="protein sequence ID" value="BCS28039.1"/>
    <property type="molecule type" value="Genomic_DNA"/>
</dbReference>
<dbReference type="InterPro" id="IPR002347">
    <property type="entry name" value="SDR_fam"/>
</dbReference>
<dbReference type="AlphaFoldDB" id="A0A7R7XV46"/>
<dbReference type="Gene3D" id="3.40.50.720">
    <property type="entry name" value="NAD(P)-binding Rossmann-like Domain"/>
    <property type="match status" value="1"/>
</dbReference>
<dbReference type="PANTHER" id="PTHR47534:SF3">
    <property type="entry name" value="ALCOHOL DEHYDROGENASE-LIKE C-TERMINAL DOMAIN-CONTAINING PROTEIN"/>
    <property type="match status" value="1"/>
</dbReference>
<evidence type="ECO:0008006" key="4">
    <source>
        <dbReference type="Google" id="ProtNLM"/>
    </source>
</evidence>